<evidence type="ECO:0000313" key="3">
    <source>
        <dbReference type="Proteomes" id="UP000198582"/>
    </source>
</evidence>
<dbReference type="PIRSF" id="PIRSF028065">
    <property type="entry name" value="UCP028065"/>
    <property type="match status" value="1"/>
</dbReference>
<organism evidence="2 3">
    <name type="scientific">Amycolatopsis saalfeldensis</name>
    <dbReference type="NCBI Taxonomy" id="394193"/>
    <lineage>
        <taxon>Bacteria</taxon>
        <taxon>Bacillati</taxon>
        <taxon>Actinomycetota</taxon>
        <taxon>Actinomycetes</taxon>
        <taxon>Pseudonocardiales</taxon>
        <taxon>Pseudonocardiaceae</taxon>
        <taxon>Amycolatopsis</taxon>
    </lineage>
</organism>
<proteinExistence type="predicted"/>
<dbReference type="EMBL" id="FOEF01000001">
    <property type="protein sequence ID" value="SEO68872.1"/>
    <property type="molecule type" value="Genomic_DNA"/>
</dbReference>
<gene>
    <name evidence="2" type="ORF">SAMN04489732_101912</name>
</gene>
<accession>A0A1H8RRA0</accession>
<sequence>MAGAVVLRYGLVVVIAWIGALKFTASEAARIQQYVSHSPFLSWTSGVLDPGALSAVFGTIELAAALLIALRPLLPRSSAVGSLLAVGLFLTTLSFLFTTPGIGDPAAGGLPALSPTGQFLLKDLVLLGASLWTLGESQTAAARRGSASPAAA</sequence>
<dbReference type="InterPro" id="IPR007339">
    <property type="entry name" value="RclC-like"/>
</dbReference>
<feature type="transmembrane region" description="Helical" evidence="1">
    <location>
        <begin position="52"/>
        <end position="70"/>
    </location>
</feature>
<keyword evidence="3" id="KW-1185">Reference proteome</keyword>
<reference evidence="2 3" key="1">
    <citation type="submission" date="2016-10" db="EMBL/GenBank/DDBJ databases">
        <authorList>
            <person name="de Groot N.N."/>
        </authorList>
    </citation>
    <scope>NUCLEOTIDE SEQUENCE [LARGE SCALE GENOMIC DNA]</scope>
    <source>
        <strain evidence="2 3">DSM 44993</strain>
    </source>
</reference>
<evidence type="ECO:0000256" key="1">
    <source>
        <dbReference type="SAM" id="Phobius"/>
    </source>
</evidence>
<dbReference type="PANTHER" id="PTHR40106:SF1">
    <property type="entry name" value="INNER MEMBRANE PROTEIN RCLC"/>
    <property type="match status" value="1"/>
</dbReference>
<keyword evidence="1" id="KW-0472">Membrane</keyword>
<dbReference type="AlphaFoldDB" id="A0A1H8RRA0"/>
<dbReference type="InterPro" id="IPR016865">
    <property type="entry name" value="RclC"/>
</dbReference>
<keyword evidence="1" id="KW-0812">Transmembrane</keyword>
<keyword evidence="1" id="KW-1133">Transmembrane helix</keyword>
<name>A0A1H8RRA0_9PSEU</name>
<feature type="transmembrane region" description="Helical" evidence="1">
    <location>
        <begin position="77"/>
        <end position="97"/>
    </location>
</feature>
<dbReference type="Proteomes" id="UP000198582">
    <property type="component" value="Unassembled WGS sequence"/>
</dbReference>
<dbReference type="Pfam" id="PF04224">
    <property type="entry name" value="DUF417"/>
    <property type="match status" value="1"/>
</dbReference>
<protein>
    <submittedName>
        <fullName evidence="2">Uncharacterized membrane protein YkgB</fullName>
    </submittedName>
</protein>
<dbReference type="PANTHER" id="PTHR40106">
    <property type="entry name" value="INNER MEMBRANE PROTEIN RCLC"/>
    <property type="match status" value="1"/>
</dbReference>
<dbReference type="GO" id="GO:0005886">
    <property type="term" value="C:plasma membrane"/>
    <property type="evidence" value="ECO:0007669"/>
    <property type="project" value="TreeGrafter"/>
</dbReference>
<evidence type="ECO:0000313" key="2">
    <source>
        <dbReference type="EMBL" id="SEO68872.1"/>
    </source>
</evidence>
<dbReference type="GO" id="GO:1901530">
    <property type="term" value="P:response to hypochlorite"/>
    <property type="evidence" value="ECO:0007669"/>
    <property type="project" value="TreeGrafter"/>
</dbReference>